<dbReference type="CDD" id="cd13900">
    <property type="entry name" value="CuRO_3_Tth-MCO_like"/>
    <property type="match status" value="1"/>
</dbReference>
<dbReference type="CDD" id="cd13853">
    <property type="entry name" value="CuRO_1_Tth-MCO_like"/>
    <property type="match status" value="1"/>
</dbReference>
<name>A0A0N0ZQL7_THESC</name>
<dbReference type="InterPro" id="IPR045087">
    <property type="entry name" value="Cu-oxidase_fam"/>
</dbReference>
<evidence type="ECO:0000259" key="5">
    <source>
        <dbReference type="Pfam" id="PF07732"/>
    </source>
</evidence>
<evidence type="ECO:0000256" key="1">
    <source>
        <dbReference type="ARBA" id="ARBA00022723"/>
    </source>
</evidence>
<sequence>MNTDRRTLLKLTAGLLLSPLARGQASFPEPPVLKSREGLLEVRLKAAPTPVTVAGREARLWTYGGSFPGPTLRVRPGDTVRLELENLLPESTNLHWHGLPIPPKVDDALLEIPSKETWRYEFTVPQDLAGTFWYHPHLHERVAPQLFAGLAGAIVVESPVDGIPELREAEEHLLVLKDLELASGRPAAHTPMDWINGKEGNLLLVNGASRPTLRASKATLRLRLLNASNARYYRLQLEGHPLYLIASDGGFLEEPYEVPELLLAPGERAEVLVRFQKEGAFRLLALPYDRGVHMMGGMERMGHGGMSMGTTPSGPQTLLTLVAPPRPKPLPLPKALAKLPALSPNQARVTRRITFTEDMMAGRFFINGKTFDPRRVDFRGRVGDLEVWELENQGDMDHPFHLHTHPFQVLSVNGKAFPYRALKDVVNLKAKEVVRLLVPLRNLPGKTVFHCHIVEHEDRGMMGILEVS</sequence>
<feature type="domain" description="Plastocyanin-like" evidence="4">
    <location>
        <begin position="351"/>
        <end position="467"/>
    </location>
</feature>
<dbReference type="PANTHER" id="PTHR11709">
    <property type="entry name" value="MULTI-COPPER OXIDASE"/>
    <property type="match status" value="1"/>
</dbReference>
<dbReference type="InterPro" id="IPR001117">
    <property type="entry name" value="Cu-oxidase_2nd"/>
</dbReference>
<dbReference type="PROSITE" id="PS00080">
    <property type="entry name" value="MULTICOPPER_OXIDASE2"/>
    <property type="match status" value="1"/>
</dbReference>
<dbReference type="GO" id="GO:0016491">
    <property type="term" value="F:oxidoreductase activity"/>
    <property type="evidence" value="ECO:0007669"/>
    <property type="project" value="UniProtKB-KW"/>
</dbReference>
<dbReference type="PATRIC" id="fig|37636.3.peg.521"/>
<dbReference type="Gene3D" id="2.60.40.420">
    <property type="entry name" value="Cupredoxins - blue copper proteins"/>
    <property type="match status" value="3"/>
</dbReference>
<dbReference type="Proteomes" id="UP000053099">
    <property type="component" value="Unassembled WGS sequence"/>
</dbReference>
<dbReference type="CDD" id="cd13881">
    <property type="entry name" value="CuRO_2_McoC_like"/>
    <property type="match status" value="1"/>
</dbReference>
<dbReference type="InterPro" id="IPR008972">
    <property type="entry name" value="Cupredoxin"/>
</dbReference>
<comment type="caution">
    <text evidence="6">The sequence shown here is derived from an EMBL/GenBank/DDBJ whole genome shotgun (WGS) entry which is preliminary data.</text>
</comment>
<keyword evidence="2" id="KW-0560">Oxidoreductase</keyword>
<dbReference type="Pfam" id="PF07731">
    <property type="entry name" value="Cu-oxidase_2"/>
    <property type="match status" value="1"/>
</dbReference>
<evidence type="ECO:0000313" key="6">
    <source>
        <dbReference type="EMBL" id="KPD29992.1"/>
    </source>
</evidence>
<dbReference type="GO" id="GO:0005507">
    <property type="term" value="F:copper ion binding"/>
    <property type="evidence" value="ECO:0007669"/>
    <property type="project" value="InterPro"/>
</dbReference>
<dbReference type="EMBL" id="LJJR01000019">
    <property type="protein sequence ID" value="KPD29992.1"/>
    <property type="molecule type" value="Genomic_DNA"/>
</dbReference>
<gene>
    <name evidence="6" type="ORF">AN926_07240</name>
</gene>
<reference evidence="6 7" key="1">
    <citation type="submission" date="2015-09" db="EMBL/GenBank/DDBJ databases">
        <title>Draft genome sequence of Thermus scotoductus strain K1 isolated from a geothermal spring in Nagorno-Karabakh, Armenia.</title>
        <authorList>
            <person name="Saghatelyan A."/>
            <person name="Poghosyan L."/>
            <person name="Panosyan H."/>
            <person name="Birkeland N.-K."/>
        </authorList>
    </citation>
    <scope>NUCLEOTIDE SEQUENCE [LARGE SCALE GENOMIC DNA]</scope>
    <source>
        <strain evidence="6 7">K1</strain>
    </source>
</reference>
<accession>A0A0N0ZQL7</accession>
<evidence type="ECO:0000259" key="3">
    <source>
        <dbReference type="Pfam" id="PF00394"/>
    </source>
</evidence>
<protein>
    <submittedName>
        <fullName evidence="6">Copper oxidase</fullName>
    </submittedName>
</protein>
<proteinExistence type="predicted"/>
<dbReference type="SMR" id="A0A0N0ZQL7"/>
<evidence type="ECO:0000256" key="2">
    <source>
        <dbReference type="ARBA" id="ARBA00023002"/>
    </source>
</evidence>
<dbReference type="InterPro" id="IPR002355">
    <property type="entry name" value="Cu_oxidase_Cu_BS"/>
</dbReference>
<evidence type="ECO:0000313" key="7">
    <source>
        <dbReference type="Proteomes" id="UP000053099"/>
    </source>
</evidence>
<dbReference type="Pfam" id="PF07732">
    <property type="entry name" value="Cu-oxidase_3"/>
    <property type="match status" value="1"/>
</dbReference>
<dbReference type="PANTHER" id="PTHR11709:SF2">
    <property type="entry name" value="MULTICOPPER OXIDASE LPR1"/>
    <property type="match status" value="1"/>
</dbReference>
<keyword evidence="1" id="KW-0479">Metal-binding</keyword>
<dbReference type="AlphaFoldDB" id="A0A0N0ZQL7"/>
<feature type="domain" description="Plastocyanin-like" evidence="3">
    <location>
        <begin position="195"/>
        <end position="285"/>
    </location>
</feature>
<organism evidence="6 7">
    <name type="scientific">Thermus scotoductus</name>
    <dbReference type="NCBI Taxonomy" id="37636"/>
    <lineage>
        <taxon>Bacteria</taxon>
        <taxon>Thermotogati</taxon>
        <taxon>Deinococcota</taxon>
        <taxon>Deinococci</taxon>
        <taxon>Thermales</taxon>
        <taxon>Thermaceae</taxon>
        <taxon>Thermus</taxon>
    </lineage>
</organism>
<dbReference type="InterPro" id="IPR011706">
    <property type="entry name" value="Cu-oxidase_C"/>
</dbReference>
<feature type="domain" description="Plastocyanin-like" evidence="5">
    <location>
        <begin position="49"/>
        <end position="159"/>
    </location>
</feature>
<dbReference type="SUPFAM" id="SSF49503">
    <property type="entry name" value="Cupredoxins"/>
    <property type="match status" value="3"/>
</dbReference>
<dbReference type="InterPro" id="IPR011707">
    <property type="entry name" value="Cu-oxidase-like_N"/>
</dbReference>
<evidence type="ECO:0000259" key="4">
    <source>
        <dbReference type="Pfam" id="PF07731"/>
    </source>
</evidence>
<dbReference type="Pfam" id="PF00394">
    <property type="entry name" value="Cu-oxidase"/>
    <property type="match status" value="1"/>
</dbReference>